<evidence type="ECO:0000256" key="3">
    <source>
        <dbReference type="ARBA" id="ARBA00022737"/>
    </source>
</evidence>
<evidence type="ECO:0000256" key="4">
    <source>
        <dbReference type="ARBA" id="ARBA00022837"/>
    </source>
</evidence>
<proteinExistence type="predicted"/>
<gene>
    <name evidence="14" type="ORF">OFUS_LOCUS22280</name>
</gene>
<feature type="domain" description="EGF-like" evidence="12">
    <location>
        <begin position="281"/>
        <end position="319"/>
    </location>
</feature>
<dbReference type="GO" id="GO:0005509">
    <property type="term" value="F:calcium ion binding"/>
    <property type="evidence" value="ECO:0007669"/>
    <property type="project" value="UniProtKB-UniRule"/>
</dbReference>
<comment type="caution">
    <text evidence="9">Lacks conserved residue(s) required for the propagation of feature annotation.</text>
</comment>
<keyword evidence="5" id="KW-0130">Cell adhesion</keyword>
<reference evidence="14" key="1">
    <citation type="submission" date="2022-03" db="EMBL/GenBank/DDBJ databases">
        <authorList>
            <person name="Martin C."/>
        </authorList>
    </citation>
    <scope>NUCLEOTIDE SEQUENCE</scope>
</reference>
<evidence type="ECO:0000256" key="2">
    <source>
        <dbReference type="ARBA" id="ARBA00022692"/>
    </source>
</evidence>
<protein>
    <submittedName>
        <fullName evidence="14">Uncharacterized protein</fullName>
    </submittedName>
</protein>
<dbReference type="InterPro" id="IPR002126">
    <property type="entry name" value="Cadherin-like_dom"/>
</dbReference>
<dbReference type="OrthoDB" id="6252479at2759"/>
<dbReference type="Pfam" id="PF11218">
    <property type="entry name" value="DUF3011"/>
    <property type="match status" value="1"/>
</dbReference>
<evidence type="ECO:0000256" key="7">
    <source>
        <dbReference type="ARBA" id="ARBA00023136"/>
    </source>
</evidence>
<feature type="signal peptide" evidence="11">
    <location>
        <begin position="1"/>
        <end position="22"/>
    </location>
</feature>
<keyword evidence="7" id="KW-0472">Membrane</keyword>
<feature type="region of interest" description="Disordered" evidence="10">
    <location>
        <begin position="212"/>
        <end position="238"/>
    </location>
</feature>
<feature type="compositionally biased region" description="Low complexity" evidence="10">
    <location>
        <begin position="217"/>
        <end position="238"/>
    </location>
</feature>
<feature type="domain" description="Cadherin" evidence="13">
    <location>
        <begin position="57"/>
        <end position="122"/>
    </location>
</feature>
<dbReference type="Proteomes" id="UP000749559">
    <property type="component" value="Unassembled WGS sequence"/>
</dbReference>
<evidence type="ECO:0000256" key="6">
    <source>
        <dbReference type="ARBA" id="ARBA00022989"/>
    </source>
</evidence>
<dbReference type="Gene3D" id="2.10.25.10">
    <property type="entry name" value="Laminin"/>
    <property type="match status" value="1"/>
</dbReference>
<evidence type="ECO:0000313" key="14">
    <source>
        <dbReference type="EMBL" id="CAH1798100.1"/>
    </source>
</evidence>
<evidence type="ECO:0000313" key="15">
    <source>
        <dbReference type="Proteomes" id="UP000749559"/>
    </source>
</evidence>
<dbReference type="GO" id="GO:0007156">
    <property type="term" value="P:homophilic cell adhesion via plasma membrane adhesion molecules"/>
    <property type="evidence" value="ECO:0007669"/>
    <property type="project" value="InterPro"/>
</dbReference>
<dbReference type="PROSITE" id="PS00022">
    <property type="entry name" value="EGF_1"/>
    <property type="match status" value="1"/>
</dbReference>
<dbReference type="PANTHER" id="PTHR24025:SF23">
    <property type="entry name" value="NEURAL-CADHERIN"/>
    <property type="match status" value="1"/>
</dbReference>
<dbReference type="CDD" id="cd00054">
    <property type="entry name" value="EGF_CA"/>
    <property type="match status" value="1"/>
</dbReference>
<dbReference type="CDD" id="cd11304">
    <property type="entry name" value="Cadherin_repeat"/>
    <property type="match status" value="2"/>
</dbReference>
<dbReference type="PROSITE" id="PS50268">
    <property type="entry name" value="CADHERIN_2"/>
    <property type="match status" value="2"/>
</dbReference>
<dbReference type="Gene3D" id="2.60.40.60">
    <property type="entry name" value="Cadherins"/>
    <property type="match status" value="2"/>
</dbReference>
<dbReference type="SMART" id="SM00181">
    <property type="entry name" value="EGF"/>
    <property type="match status" value="2"/>
</dbReference>
<evidence type="ECO:0000259" key="12">
    <source>
        <dbReference type="PROSITE" id="PS50026"/>
    </source>
</evidence>
<keyword evidence="11" id="KW-0732">Signal</keyword>
<evidence type="ECO:0000256" key="1">
    <source>
        <dbReference type="ARBA" id="ARBA00004370"/>
    </source>
</evidence>
<dbReference type="InterPro" id="IPR020894">
    <property type="entry name" value="Cadherin_CS"/>
</dbReference>
<feature type="domain" description="Cadherin" evidence="13">
    <location>
        <begin position="139"/>
        <end position="222"/>
    </location>
</feature>
<dbReference type="SUPFAM" id="SSF49313">
    <property type="entry name" value="Cadherin-like"/>
    <property type="match status" value="2"/>
</dbReference>
<keyword evidence="15" id="KW-1185">Reference proteome</keyword>
<keyword evidence="3" id="KW-0677">Repeat</keyword>
<dbReference type="InterPro" id="IPR050971">
    <property type="entry name" value="Cadherin-domain_protein"/>
</dbReference>
<accession>A0A8S4PXS6</accession>
<keyword evidence="6" id="KW-1133">Transmembrane helix</keyword>
<dbReference type="PANTHER" id="PTHR24025">
    <property type="entry name" value="DESMOGLEIN FAMILY MEMBER"/>
    <property type="match status" value="1"/>
</dbReference>
<dbReference type="PROSITE" id="PS00232">
    <property type="entry name" value="CADHERIN_1"/>
    <property type="match status" value="1"/>
</dbReference>
<dbReference type="InterPro" id="IPR015919">
    <property type="entry name" value="Cadherin-like_sf"/>
</dbReference>
<evidence type="ECO:0000256" key="9">
    <source>
        <dbReference type="PROSITE-ProRule" id="PRU00076"/>
    </source>
</evidence>
<feature type="chain" id="PRO_5035938546" evidence="11">
    <location>
        <begin position="23"/>
        <end position="404"/>
    </location>
</feature>
<dbReference type="EMBL" id="CAIIXF020000010">
    <property type="protein sequence ID" value="CAH1798100.1"/>
    <property type="molecule type" value="Genomic_DNA"/>
</dbReference>
<evidence type="ECO:0000256" key="11">
    <source>
        <dbReference type="SAM" id="SignalP"/>
    </source>
</evidence>
<dbReference type="GO" id="GO:0005911">
    <property type="term" value="C:cell-cell junction"/>
    <property type="evidence" value="ECO:0007669"/>
    <property type="project" value="TreeGrafter"/>
</dbReference>
<evidence type="ECO:0000256" key="5">
    <source>
        <dbReference type="ARBA" id="ARBA00022889"/>
    </source>
</evidence>
<name>A0A8S4PXS6_OWEFU</name>
<keyword evidence="2" id="KW-0812">Transmembrane</keyword>
<organism evidence="14 15">
    <name type="scientific">Owenia fusiformis</name>
    <name type="common">Polychaete worm</name>
    <dbReference type="NCBI Taxonomy" id="6347"/>
    <lineage>
        <taxon>Eukaryota</taxon>
        <taxon>Metazoa</taxon>
        <taxon>Spiralia</taxon>
        <taxon>Lophotrochozoa</taxon>
        <taxon>Annelida</taxon>
        <taxon>Polychaeta</taxon>
        <taxon>Sedentaria</taxon>
        <taxon>Canalipalpata</taxon>
        <taxon>Sabellida</taxon>
        <taxon>Oweniida</taxon>
        <taxon>Oweniidae</taxon>
        <taxon>Owenia</taxon>
    </lineage>
</organism>
<evidence type="ECO:0000256" key="8">
    <source>
        <dbReference type="PROSITE-ProRule" id="PRU00043"/>
    </source>
</evidence>
<dbReference type="InterPro" id="IPR000742">
    <property type="entry name" value="EGF"/>
</dbReference>
<comment type="subcellular location">
    <subcellularLocation>
        <location evidence="1">Membrane</location>
    </subcellularLocation>
</comment>
<sequence>MSSFVYFIAVILLAADSTLVDGLSCTFYPIPMEVPEDALALDIPGEITCTEYANVAIVSGDPKNVFNIQTNGVSSDIVLDGTLDYEKQQMYQLFIGATFIKAVWNGEVNITVLDVNDNPPVCEKQIYEINITSDFTPVPVGTSILNLTCSDKDLSNENSGLTYTIIGDPRGFNLDNDGKVINIKELKGTGDQYKLTVRVSDGTFETNVTVLINEGRSSGNSTDSSNGDSSGNSTDSSNECNGGIVVPWNDGVQCLCPPHKQGRNCTDDVPDVVSDCEWPSNDDACSTDPCYGKGSVCINTFGENYKCLCPPGMEGDQCDTGSHCFSCSSVRWRNVTCSVFDDAAFLREMNFSGPPIVTTQMSRTKCRNDKWGFDAGTGDIWVAKGCRAKFCIEFEKSAPTPTPP</sequence>
<keyword evidence="4 8" id="KW-0106">Calcium</keyword>
<dbReference type="AlphaFoldDB" id="A0A8S4PXS6"/>
<evidence type="ECO:0000259" key="13">
    <source>
        <dbReference type="PROSITE" id="PS50268"/>
    </source>
</evidence>
<dbReference type="Pfam" id="PF00028">
    <property type="entry name" value="Cadherin"/>
    <property type="match status" value="1"/>
</dbReference>
<feature type="disulfide bond" evidence="9">
    <location>
        <begin position="309"/>
        <end position="318"/>
    </location>
</feature>
<evidence type="ECO:0000256" key="10">
    <source>
        <dbReference type="SAM" id="MobiDB-lite"/>
    </source>
</evidence>
<feature type="disulfide bond" evidence="9">
    <location>
        <begin position="290"/>
        <end position="307"/>
    </location>
</feature>
<dbReference type="InterPro" id="IPR021381">
    <property type="entry name" value="DUF3011"/>
</dbReference>
<dbReference type="PROSITE" id="PS50026">
    <property type="entry name" value="EGF_3"/>
    <property type="match status" value="1"/>
</dbReference>
<dbReference type="GO" id="GO:0005886">
    <property type="term" value="C:plasma membrane"/>
    <property type="evidence" value="ECO:0007669"/>
    <property type="project" value="InterPro"/>
</dbReference>
<comment type="caution">
    <text evidence="14">The sequence shown here is derived from an EMBL/GenBank/DDBJ whole genome shotgun (WGS) entry which is preliminary data.</text>
</comment>
<keyword evidence="9" id="KW-0245">EGF-like domain</keyword>
<keyword evidence="9" id="KW-1015">Disulfide bond</keyword>